<protein>
    <submittedName>
        <fullName evidence="1">Uncharacterized protein</fullName>
    </submittedName>
</protein>
<keyword evidence="2" id="KW-1185">Reference proteome</keyword>
<gene>
    <name evidence="1" type="ORF">LAZ67_13001721</name>
</gene>
<dbReference type="SUPFAM" id="SSF56219">
    <property type="entry name" value="DNase I-like"/>
    <property type="match status" value="1"/>
</dbReference>
<reference evidence="1 2" key="1">
    <citation type="submission" date="2022-01" db="EMBL/GenBank/DDBJ databases">
        <title>A chromosomal length assembly of Cordylochernes scorpioides.</title>
        <authorList>
            <person name="Zeh D."/>
            <person name="Zeh J."/>
        </authorList>
    </citation>
    <scope>NUCLEOTIDE SEQUENCE [LARGE SCALE GENOMIC DNA]</scope>
    <source>
        <strain evidence="1">IN4F17</strain>
        <tissue evidence="1">Whole Body</tissue>
    </source>
</reference>
<accession>A0ABY6L7K3</accession>
<name>A0ABY6L7K3_9ARAC</name>
<organism evidence="1 2">
    <name type="scientific">Cordylochernes scorpioides</name>
    <dbReference type="NCBI Taxonomy" id="51811"/>
    <lineage>
        <taxon>Eukaryota</taxon>
        <taxon>Metazoa</taxon>
        <taxon>Ecdysozoa</taxon>
        <taxon>Arthropoda</taxon>
        <taxon>Chelicerata</taxon>
        <taxon>Arachnida</taxon>
        <taxon>Pseudoscorpiones</taxon>
        <taxon>Cheliferoidea</taxon>
        <taxon>Chernetidae</taxon>
        <taxon>Cordylochernes</taxon>
    </lineage>
</organism>
<dbReference type="Gene3D" id="3.60.10.10">
    <property type="entry name" value="Endonuclease/exonuclease/phosphatase"/>
    <property type="match status" value="1"/>
</dbReference>
<dbReference type="Proteomes" id="UP001235939">
    <property type="component" value="Chromosome 13"/>
</dbReference>
<evidence type="ECO:0000313" key="2">
    <source>
        <dbReference type="Proteomes" id="UP001235939"/>
    </source>
</evidence>
<dbReference type="EMBL" id="CP092875">
    <property type="protein sequence ID" value="UYV75898.1"/>
    <property type="molecule type" value="Genomic_DNA"/>
</dbReference>
<proteinExistence type="predicted"/>
<dbReference type="InterPro" id="IPR036691">
    <property type="entry name" value="Endo/exonu/phosph_ase_sf"/>
</dbReference>
<sequence length="199" mass="22804">MEEIYQGVWDCHIMADYCWNLSRDLLEYTYKRGKKVDIHEGLTECIEVKISEGYEVVLAGDLNTLTGTQGYLHNPLMLPTSLNASRNSKDEVISPNAVQFINFLEDNLLVIINGRTKSDENGEYTYISERGCSVVDYCIVSHPLLEHRIDYSTSIFGSYANCIKMDSNLDGMKLESSPPIHVEYDRFRDRNDFCKSFQS</sequence>
<evidence type="ECO:0000313" key="1">
    <source>
        <dbReference type="EMBL" id="UYV75898.1"/>
    </source>
</evidence>